<protein>
    <submittedName>
        <fullName evidence="4">Inositol monophosphatase family protein</fullName>
    </submittedName>
</protein>
<keyword evidence="2" id="KW-0378">Hydrolase</keyword>
<dbReference type="PANTHER" id="PTHR20854:SF4">
    <property type="entry name" value="INOSITOL-1-MONOPHOSPHATASE-RELATED"/>
    <property type="match status" value="1"/>
</dbReference>
<dbReference type="InterPro" id="IPR000760">
    <property type="entry name" value="Inositol_monophosphatase-like"/>
</dbReference>
<dbReference type="Gene3D" id="3.40.190.80">
    <property type="match status" value="1"/>
</dbReference>
<evidence type="ECO:0000256" key="2">
    <source>
        <dbReference type="ARBA" id="ARBA00022801"/>
    </source>
</evidence>
<dbReference type="Pfam" id="PF00459">
    <property type="entry name" value="Inositol_P"/>
    <property type="match status" value="1"/>
</dbReference>
<reference evidence="5" key="1">
    <citation type="journal article" date="2019" name="Int. J. Syst. Evol. Microbiol.">
        <title>The Global Catalogue of Microorganisms (GCM) 10K type strain sequencing project: providing services to taxonomists for standard genome sequencing and annotation.</title>
        <authorList>
            <consortium name="The Broad Institute Genomics Platform"/>
            <consortium name="The Broad Institute Genome Sequencing Center for Infectious Disease"/>
            <person name="Wu L."/>
            <person name="Ma J."/>
        </authorList>
    </citation>
    <scope>NUCLEOTIDE SEQUENCE [LARGE SCALE GENOMIC DNA]</scope>
    <source>
        <strain evidence="5">JCM 17986</strain>
    </source>
</reference>
<dbReference type="Gene3D" id="3.30.540.10">
    <property type="entry name" value="Fructose-1,6-Bisphosphatase, subunit A, domain 1"/>
    <property type="match status" value="1"/>
</dbReference>
<dbReference type="SUPFAM" id="SSF56655">
    <property type="entry name" value="Carbohydrate phosphatase"/>
    <property type="match status" value="1"/>
</dbReference>
<dbReference type="EMBL" id="BAABHS010000053">
    <property type="protein sequence ID" value="GAA4994688.1"/>
    <property type="molecule type" value="Genomic_DNA"/>
</dbReference>
<evidence type="ECO:0000313" key="4">
    <source>
        <dbReference type="EMBL" id="GAA4994688.1"/>
    </source>
</evidence>
<dbReference type="PRINTS" id="PR00377">
    <property type="entry name" value="IMPHPHTASES"/>
</dbReference>
<accession>A0ABP9IDP7</accession>
<sequence>MLCPPHNMEFAIALSVTDRDIDRLAELLSEAATLEIMPRFRNVSPDDVRLKSSVADVVTAADECAERLIRQRLRAMFPTALIVGEELHEEDTSGLRDLPEADLAFVIDPLDGTANFASGLPLFGVILAVVVRGQTIAGLIYNPIGQEWIIGVRGSGSFLRGSDGPQKKLQVASPKPLSHMIGGVSWEYVDEPLRSRIAMNHAKALAPLNYRCAAHEYRLLASGFGHFALYNKLMPWDHLAGVLVHREAGGYAARFDGTPYGPGIVDGGLLLAPDRESWQELRRELWADPND</sequence>
<evidence type="ECO:0000256" key="1">
    <source>
        <dbReference type="ARBA" id="ARBA00022723"/>
    </source>
</evidence>
<evidence type="ECO:0000256" key="3">
    <source>
        <dbReference type="ARBA" id="ARBA00022842"/>
    </source>
</evidence>
<dbReference type="Proteomes" id="UP001500466">
    <property type="component" value="Unassembled WGS sequence"/>
</dbReference>
<organism evidence="4 5">
    <name type="scientific">Yinghuangia aomiensis</name>
    <dbReference type="NCBI Taxonomy" id="676205"/>
    <lineage>
        <taxon>Bacteria</taxon>
        <taxon>Bacillati</taxon>
        <taxon>Actinomycetota</taxon>
        <taxon>Actinomycetes</taxon>
        <taxon>Kitasatosporales</taxon>
        <taxon>Streptomycetaceae</taxon>
        <taxon>Yinghuangia</taxon>
    </lineage>
</organism>
<keyword evidence="1" id="KW-0479">Metal-binding</keyword>
<keyword evidence="5" id="KW-1185">Reference proteome</keyword>
<proteinExistence type="predicted"/>
<gene>
    <name evidence="4" type="ORF">GCM10023205_79400</name>
</gene>
<dbReference type="PROSITE" id="PS00629">
    <property type="entry name" value="IMP_1"/>
    <property type="match status" value="1"/>
</dbReference>
<name>A0ABP9IDP7_9ACTN</name>
<keyword evidence="3" id="KW-0460">Magnesium</keyword>
<dbReference type="CDD" id="cd01517">
    <property type="entry name" value="PAP_phosphatase"/>
    <property type="match status" value="1"/>
</dbReference>
<dbReference type="InterPro" id="IPR020583">
    <property type="entry name" value="Inositol_monoP_metal-BS"/>
</dbReference>
<comment type="caution">
    <text evidence="4">The sequence shown here is derived from an EMBL/GenBank/DDBJ whole genome shotgun (WGS) entry which is preliminary data.</text>
</comment>
<dbReference type="PANTHER" id="PTHR20854">
    <property type="entry name" value="INOSITOL MONOPHOSPHATASE"/>
    <property type="match status" value="1"/>
</dbReference>
<evidence type="ECO:0000313" key="5">
    <source>
        <dbReference type="Proteomes" id="UP001500466"/>
    </source>
</evidence>